<protein>
    <submittedName>
        <fullName evidence="1">Uncharacterized protein</fullName>
    </submittedName>
</protein>
<sequence>MAVVGTQTSQKKKDKEITLKGDASLPAAENTLTLTIPAEQVAPTGRKLKVMWTLTIIEQEDP</sequence>
<reference evidence="1" key="1">
    <citation type="journal article" date="2015" name="Nature">
        <title>Complex archaea that bridge the gap between prokaryotes and eukaryotes.</title>
        <authorList>
            <person name="Spang A."/>
            <person name="Saw J.H."/>
            <person name="Jorgensen S.L."/>
            <person name="Zaremba-Niedzwiedzka K."/>
            <person name="Martijn J."/>
            <person name="Lind A.E."/>
            <person name="van Eijk R."/>
            <person name="Schleper C."/>
            <person name="Guy L."/>
            <person name="Ettema T.J."/>
        </authorList>
    </citation>
    <scope>NUCLEOTIDE SEQUENCE</scope>
</reference>
<comment type="caution">
    <text evidence="1">The sequence shown here is derived from an EMBL/GenBank/DDBJ whole genome shotgun (WGS) entry which is preliminary data.</text>
</comment>
<dbReference type="AlphaFoldDB" id="A0A0F9SRL4"/>
<gene>
    <name evidence="1" type="ORF">LCGC14_0820780</name>
</gene>
<proteinExistence type="predicted"/>
<evidence type="ECO:0000313" key="1">
    <source>
        <dbReference type="EMBL" id="KKN31763.1"/>
    </source>
</evidence>
<organism evidence="1">
    <name type="scientific">marine sediment metagenome</name>
    <dbReference type="NCBI Taxonomy" id="412755"/>
    <lineage>
        <taxon>unclassified sequences</taxon>
        <taxon>metagenomes</taxon>
        <taxon>ecological metagenomes</taxon>
    </lineage>
</organism>
<accession>A0A0F9SRL4</accession>
<name>A0A0F9SRL4_9ZZZZ</name>
<dbReference type="EMBL" id="LAZR01002304">
    <property type="protein sequence ID" value="KKN31763.1"/>
    <property type="molecule type" value="Genomic_DNA"/>
</dbReference>